<dbReference type="Pfam" id="PF08386">
    <property type="entry name" value="Abhydrolase_4"/>
    <property type="match status" value="1"/>
</dbReference>
<gene>
    <name evidence="8" type="ORF">FHX74_001445</name>
</gene>
<proteinExistence type="inferred from homology"/>
<evidence type="ECO:0000256" key="3">
    <source>
        <dbReference type="ARBA" id="ARBA00022801"/>
    </source>
</evidence>
<feature type="domain" description="Peptidase S33 tripeptidyl aminopeptidase-like C-terminal" evidence="7">
    <location>
        <begin position="404"/>
        <end position="500"/>
    </location>
</feature>
<evidence type="ECO:0000256" key="5">
    <source>
        <dbReference type="SAM" id="SignalP"/>
    </source>
</evidence>
<dbReference type="Pfam" id="PF00561">
    <property type="entry name" value="Abhydrolase_1"/>
    <property type="match status" value="1"/>
</dbReference>
<sequence length="552" mass="60373">MRRRLLRSLLALTLVAGTLTAGGSVPTAGAAPARPSGPAAPAGDTVTLGRSTVAWKACSDPLLDSYGLQCATIKVPLDYAKPSGTKISVAVSRLRHTSAHYQGPMLINTGGPGGSGLLGPVYLAGSMNAMADYDLIGFDPRGVGASRPLVSCDPKYAGFNRPDYRPWTSKEYDAWMKKTRAYTTACGKKNGKILVHMSTRANAKDMDSIRKALGAPTINYWGWSYGTYLGQVYASLFPKQLRRAVFDSTVDPRRVWYGANLDQDVAFDKNMNTWFGWLARYDRVYHLGTTQTAVRNRFYAIQEKLYAKPVNTARGRIGGSEWIDTFLDAGYYQSSWTSLGTLFNAYAKHNAAAKLAAAYQDASGYGDDNGYAVYLGVQCTDTSWPTSWSRWSKDSWNTWAKAPFETWGNTWYNEPCRHWPGFFQKPVPVVDKGVSSILMIDETLDAATPYSGSLEVRKRFRNARLVAEPGGTSHAMSPGWNSCVDARIQAYLATGAMPRRVSNHGADAVCTATAQPDPTAFDRSAARTARPSGPSDRALELINQRHRAVGRP</sequence>
<feature type="signal peptide" evidence="5">
    <location>
        <begin position="1"/>
        <end position="21"/>
    </location>
</feature>
<dbReference type="AlphaFoldDB" id="A0A7W3IRH8"/>
<dbReference type="Proteomes" id="UP000523079">
    <property type="component" value="Unassembled WGS sequence"/>
</dbReference>
<keyword evidence="2 5" id="KW-0732">Signal</keyword>
<evidence type="ECO:0000256" key="2">
    <source>
        <dbReference type="ARBA" id="ARBA00022729"/>
    </source>
</evidence>
<comment type="similarity">
    <text evidence="1">Belongs to the peptidase S33 family.</text>
</comment>
<dbReference type="InterPro" id="IPR029058">
    <property type="entry name" value="AB_hydrolase_fold"/>
</dbReference>
<dbReference type="PANTHER" id="PTHR43248:SF29">
    <property type="entry name" value="TRIPEPTIDYL AMINOPEPTIDASE"/>
    <property type="match status" value="1"/>
</dbReference>
<evidence type="ECO:0000259" key="7">
    <source>
        <dbReference type="Pfam" id="PF08386"/>
    </source>
</evidence>
<evidence type="ECO:0000313" key="9">
    <source>
        <dbReference type="Proteomes" id="UP000523079"/>
    </source>
</evidence>
<accession>A0A7W3IRH8</accession>
<feature type="region of interest" description="Disordered" evidence="4">
    <location>
        <begin position="25"/>
        <end position="44"/>
    </location>
</feature>
<organism evidence="8 9">
    <name type="scientific">Microlunatus kandeliicorticis</name>
    <dbReference type="NCBI Taxonomy" id="1759536"/>
    <lineage>
        <taxon>Bacteria</taxon>
        <taxon>Bacillati</taxon>
        <taxon>Actinomycetota</taxon>
        <taxon>Actinomycetes</taxon>
        <taxon>Propionibacteriales</taxon>
        <taxon>Propionibacteriaceae</taxon>
        <taxon>Microlunatus</taxon>
    </lineage>
</organism>
<dbReference type="PANTHER" id="PTHR43248">
    <property type="entry name" value="2-SUCCINYL-6-HYDROXY-2,4-CYCLOHEXADIENE-1-CARBOXYLATE SYNTHASE"/>
    <property type="match status" value="1"/>
</dbReference>
<dbReference type="RefSeq" id="WP_182559393.1">
    <property type="nucleotide sequence ID" value="NZ_JACGWT010000002.1"/>
</dbReference>
<dbReference type="InterPro" id="IPR051601">
    <property type="entry name" value="Serine_prot/Carboxylest_S33"/>
</dbReference>
<comment type="caution">
    <text evidence="8">The sequence shown here is derived from an EMBL/GenBank/DDBJ whole genome shotgun (WGS) entry which is preliminary data.</text>
</comment>
<feature type="compositionally biased region" description="Low complexity" evidence="4">
    <location>
        <begin position="25"/>
        <end position="43"/>
    </location>
</feature>
<reference evidence="8 9" key="1">
    <citation type="submission" date="2020-07" db="EMBL/GenBank/DDBJ databases">
        <title>Sequencing the genomes of 1000 actinobacteria strains.</title>
        <authorList>
            <person name="Klenk H.-P."/>
        </authorList>
    </citation>
    <scope>NUCLEOTIDE SEQUENCE [LARGE SCALE GENOMIC DNA]</scope>
    <source>
        <strain evidence="8 9">DSM 100723</strain>
    </source>
</reference>
<dbReference type="SUPFAM" id="SSF53474">
    <property type="entry name" value="alpha/beta-Hydrolases"/>
    <property type="match status" value="1"/>
</dbReference>
<feature type="domain" description="AB hydrolase-1" evidence="6">
    <location>
        <begin position="104"/>
        <end position="297"/>
    </location>
</feature>
<dbReference type="GO" id="GO:0016787">
    <property type="term" value="F:hydrolase activity"/>
    <property type="evidence" value="ECO:0007669"/>
    <property type="project" value="UniProtKB-KW"/>
</dbReference>
<protein>
    <submittedName>
        <fullName evidence="8">Pimeloyl-ACP methyl ester carboxylesterase</fullName>
    </submittedName>
</protein>
<dbReference type="EMBL" id="JACGWT010000002">
    <property type="protein sequence ID" value="MBA8793840.1"/>
    <property type="molecule type" value="Genomic_DNA"/>
</dbReference>
<evidence type="ECO:0000313" key="8">
    <source>
        <dbReference type="EMBL" id="MBA8793840.1"/>
    </source>
</evidence>
<dbReference type="InterPro" id="IPR000073">
    <property type="entry name" value="AB_hydrolase_1"/>
</dbReference>
<evidence type="ECO:0000256" key="1">
    <source>
        <dbReference type="ARBA" id="ARBA00010088"/>
    </source>
</evidence>
<dbReference type="Gene3D" id="3.40.50.1820">
    <property type="entry name" value="alpha/beta hydrolase"/>
    <property type="match status" value="1"/>
</dbReference>
<dbReference type="InterPro" id="IPR013595">
    <property type="entry name" value="Pept_S33_TAP-like_C"/>
</dbReference>
<evidence type="ECO:0000259" key="6">
    <source>
        <dbReference type="Pfam" id="PF00561"/>
    </source>
</evidence>
<keyword evidence="3" id="KW-0378">Hydrolase</keyword>
<feature type="chain" id="PRO_5038548146" evidence="5">
    <location>
        <begin position="22"/>
        <end position="552"/>
    </location>
</feature>
<feature type="region of interest" description="Disordered" evidence="4">
    <location>
        <begin position="515"/>
        <end position="537"/>
    </location>
</feature>
<keyword evidence="9" id="KW-1185">Reference proteome</keyword>
<evidence type="ECO:0000256" key="4">
    <source>
        <dbReference type="SAM" id="MobiDB-lite"/>
    </source>
</evidence>
<name>A0A7W3IRH8_9ACTN</name>